<proteinExistence type="predicted"/>
<organism evidence="2 3">
    <name type="scientific">Tritrichomonas musculus</name>
    <dbReference type="NCBI Taxonomy" id="1915356"/>
    <lineage>
        <taxon>Eukaryota</taxon>
        <taxon>Metamonada</taxon>
        <taxon>Parabasalia</taxon>
        <taxon>Tritrichomonadida</taxon>
        <taxon>Tritrichomonadidae</taxon>
        <taxon>Tritrichomonas</taxon>
    </lineage>
</organism>
<feature type="transmembrane region" description="Helical" evidence="1">
    <location>
        <begin position="402"/>
        <end position="428"/>
    </location>
</feature>
<reference evidence="2 3" key="1">
    <citation type="submission" date="2024-04" db="EMBL/GenBank/DDBJ databases">
        <title>Tritrichomonas musculus Genome.</title>
        <authorList>
            <person name="Alves-Ferreira E."/>
            <person name="Grigg M."/>
            <person name="Lorenzi H."/>
            <person name="Galac M."/>
        </authorList>
    </citation>
    <scope>NUCLEOTIDE SEQUENCE [LARGE SCALE GENOMIC DNA]</scope>
    <source>
        <strain evidence="2 3">EAF2021</strain>
    </source>
</reference>
<keyword evidence="1" id="KW-1133">Transmembrane helix</keyword>
<evidence type="ECO:0000313" key="2">
    <source>
        <dbReference type="EMBL" id="KAK8888176.1"/>
    </source>
</evidence>
<evidence type="ECO:0000256" key="1">
    <source>
        <dbReference type="SAM" id="Phobius"/>
    </source>
</evidence>
<evidence type="ECO:0008006" key="4">
    <source>
        <dbReference type="Google" id="ProtNLM"/>
    </source>
</evidence>
<name>A0ABR2KAN8_9EUKA</name>
<evidence type="ECO:0000313" key="3">
    <source>
        <dbReference type="Proteomes" id="UP001470230"/>
    </source>
</evidence>
<gene>
    <name evidence="2" type="ORF">M9Y10_039240</name>
</gene>
<dbReference type="EMBL" id="JAPFFF010000006">
    <property type="protein sequence ID" value="KAK8888176.1"/>
    <property type="molecule type" value="Genomic_DNA"/>
</dbReference>
<protein>
    <recommendedName>
        <fullName evidence="4">Rab-GAP TBC domain-containing protein</fullName>
    </recommendedName>
</protein>
<accession>A0ABR2KAN8</accession>
<sequence length="477" mass="55902">MNCKVTLSSIDNNEVNGEISIYPTDLAALILINTKLCDVNDDNQLNSSPFLLPYRKLNGIYIIDLLYFIYFTVIENPPQISFHDRVNSCVIVIKFCDLNSLNHFLNEMKEKFTIKPNDVSGYYRIIKYHPVYSIENKNYSKNITFLHTLTNTNQIENALTLYQGIIGTFPKQRNYLNFDIETFDRKSLLTLKLRVANRFDGYLHLLNLPKPTNFQKYKEDYMIPKMQWSSFTSSQLDRSPQLRDTITCVYKVIKAKSFEDRKKDQIAFNVLMSIVQTDKRFLDKLSSIFNILKIIFSIMNFTPSITDEIMVINNQYNADLDMIESIAFWILLKISYRCELLQLFEIDPKELFKEISIFVSSKMPFLHKFLSQQYHYDDMSCLKNSIYCLFSDYLNIDDCADMWSVALSFASSFDYFISLLITVLIYHFDIYEKYQQKKLLNFNAIIKDAIEKLSPDFIISATALICSNREKIDINVL</sequence>
<dbReference type="Proteomes" id="UP001470230">
    <property type="component" value="Unassembled WGS sequence"/>
</dbReference>
<keyword evidence="1" id="KW-0472">Membrane</keyword>
<comment type="caution">
    <text evidence="2">The sequence shown here is derived from an EMBL/GenBank/DDBJ whole genome shotgun (WGS) entry which is preliminary data.</text>
</comment>
<keyword evidence="1" id="KW-0812">Transmembrane</keyword>
<keyword evidence="3" id="KW-1185">Reference proteome</keyword>